<comment type="pathway">
    <text evidence="4 16">Cell wall biogenesis; peptidoglycan biosynthesis.</text>
</comment>
<comment type="function">
    <text evidence="2 16">Cell wall formation.</text>
</comment>
<dbReference type="InterPro" id="IPR006094">
    <property type="entry name" value="Oxid_FAD_bind_N"/>
</dbReference>
<keyword evidence="14 16" id="KW-0961">Cell wall biogenesis/degradation</keyword>
<dbReference type="EC" id="1.3.1.98" evidence="16"/>
<dbReference type="Pfam" id="PF02873">
    <property type="entry name" value="MurB_C"/>
    <property type="match status" value="1"/>
</dbReference>
<dbReference type="GO" id="GO:0071555">
    <property type="term" value="P:cell wall organization"/>
    <property type="evidence" value="ECO:0007669"/>
    <property type="project" value="UniProtKB-KW"/>
</dbReference>
<keyword evidence="7 16" id="KW-0285">Flavoprotein</keyword>
<protein>
    <recommendedName>
        <fullName evidence="16">UDP-N-acetylenolpyruvoylglucosamine reductase</fullName>
        <ecNumber evidence="16">1.3.1.98</ecNumber>
    </recommendedName>
    <alternativeName>
        <fullName evidence="16">UDP-N-acetylmuramate dehydrogenase</fullName>
    </alternativeName>
</protein>
<reference evidence="18" key="1">
    <citation type="journal article" date="2023" name="PeerJ">
        <title>Selection and evaluation of lactic acid bacteria from chicken feces in Thailand as potential probiotics.</title>
        <authorList>
            <person name="Khurajog B."/>
            <person name="Disastra Y."/>
            <person name="Lawwyne L.D."/>
            <person name="Sirichokchatchawan W."/>
            <person name="Niyomtham W."/>
            <person name="Yindee J."/>
            <person name="Hampson D.J."/>
            <person name="Prapasarakul N."/>
        </authorList>
    </citation>
    <scope>NUCLEOTIDE SEQUENCE</scope>
    <source>
        <strain evidence="19">BF14</strain>
        <strain evidence="18">BF9</strain>
    </source>
</reference>
<evidence type="ECO:0000256" key="2">
    <source>
        <dbReference type="ARBA" id="ARBA00003921"/>
    </source>
</evidence>
<evidence type="ECO:0000256" key="9">
    <source>
        <dbReference type="ARBA" id="ARBA00022857"/>
    </source>
</evidence>
<dbReference type="InterPro" id="IPR003170">
    <property type="entry name" value="MurB"/>
</dbReference>
<comment type="similarity">
    <text evidence="16">Belongs to the MurB family.</text>
</comment>
<evidence type="ECO:0000313" key="20">
    <source>
        <dbReference type="Proteomes" id="UP001280897"/>
    </source>
</evidence>
<dbReference type="InterPro" id="IPR016166">
    <property type="entry name" value="FAD-bd_PCMH"/>
</dbReference>
<dbReference type="SUPFAM" id="SSF56176">
    <property type="entry name" value="FAD-binding/transporter-associated domain-like"/>
    <property type="match status" value="1"/>
</dbReference>
<dbReference type="RefSeq" id="WP_002829899.1">
    <property type="nucleotide sequence ID" value="NZ_BJMF01000006.1"/>
</dbReference>
<dbReference type="GO" id="GO:0071949">
    <property type="term" value="F:FAD binding"/>
    <property type="evidence" value="ECO:0007669"/>
    <property type="project" value="InterPro"/>
</dbReference>
<keyword evidence="13 16" id="KW-0131">Cell cycle</keyword>
<evidence type="ECO:0000313" key="18">
    <source>
        <dbReference type="EMBL" id="MDV2621078.1"/>
    </source>
</evidence>
<dbReference type="EMBL" id="JAWJAX010000010">
    <property type="protein sequence ID" value="MDV2911853.1"/>
    <property type="molecule type" value="Genomic_DNA"/>
</dbReference>
<evidence type="ECO:0000256" key="13">
    <source>
        <dbReference type="ARBA" id="ARBA00023306"/>
    </source>
</evidence>
<keyword evidence="11 16" id="KW-0573">Peptidoglycan synthesis</keyword>
<dbReference type="Gene3D" id="3.30.465.10">
    <property type="match status" value="1"/>
</dbReference>
<dbReference type="Gene3D" id="3.30.43.10">
    <property type="entry name" value="Uridine Diphospho-n-acetylenolpyruvylglucosamine Reductase, domain 2"/>
    <property type="match status" value="1"/>
</dbReference>
<evidence type="ECO:0000256" key="3">
    <source>
        <dbReference type="ARBA" id="ARBA00004496"/>
    </source>
</evidence>
<dbReference type="GO" id="GO:0051301">
    <property type="term" value="P:cell division"/>
    <property type="evidence" value="ECO:0007669"/>
    <property type="project" value="UniProtKB-KW"/>
</dbReference>
<dbReference type="PROSITE" id="PS51387">
    <property type="entry name" value="FAD_PCMH"/>
    <property type="match status" value="1"/>
</dbReference>
<dbReference type="GO" id="GO:0008762">
    <property type="term" value="F:UDP-N-acetylmuramate dehydrogenase activity"/>
    <property type="evidence" value="ECO:0007669"/>
    <property type="project" value="UniProtKB-UniRule"/>
</dbReference>
<dbReference type="InterPro" id="IPR016169">
    <property type="entry name" value="FAD-bd_PCMH_sub2"/>
</dbReference>
<evidence type="ECO:0000256" key="10">
    <source>
        <dbReference type="ARBA" id="ARBA00022960"/>
    </source>
</evidence>
<evidence type="ECO:0000256" key="15">
    <source>
        <dbReference type="ARBA" id="ARBA00048914"/>
    </source>
</evidence>
<keyword evidence="5 16" id="KW-0963">Cytoplasm</keyword>
<evidence type="ECO:0000256" key="1">
    <source>
        <dbReference type="ARBA" id="ARBA00001974"/>
    </source>
</evidence>
<evidence type="ECO:0000256" key="12">
    <source>
        <dbReference type="ARBA" id="ARBA00023002"/>
    </source>
</evidence>
<keyword evidence="8 16" id="KW-0274">FAD</keyword>
<dbReference type="KEGG" id="paci:A4V11_09160"/>
<dbReference type="GeneID" id="57365320"/>
<dbReference type="InterPro" id="IPR011601">
    <property type="entry name" value="MurB_C"/>
</dbReference>
<dbReference type="AlphaFoldDB" id="A0AAP3X8Z5"/>
<evidence type="ECO:0000256" key="8">
    <source>
        <dbReference type="ARBA" id="ARBA00022827"/>
    </source>
</evidence>
<accession>A0AAP3X8Z5</accession>
<evidence type="ECO:0000313" key="19">
    <source>
        <dbReference type="EMBL" id="MDV2911853.1"/>
    </source>
</evidence>
<evidence type="ECO:0000256" key="14">
    <source>
        <dbReference type="ARBA" id="ARBA00023316"/>
    </source>
</evidence>
<evidence type="ECO:0000256" key="5">
    <source>
        <dbReference type="ARBA" id="ARBA00022490"/>
    </source>
</evidence>
<dbReference type="EMBL" id="JAWJAV010000003">
    <property type="protein sequence ID" value="MDV2621078.1"/>
    <property type="molecule type" value="Genomic_DNA"/>
</dbReference>
<comment type="catalytic activity">
    <reaction evidence="15 16">
        <text>UDP-N-acetyl-alpha-D-muramate + NADP(+) = UDP-N-acetyl-3-O-(1-carboxyvinyl)-alpha-D-glucosamine + NADPH + H(+)</text>
        <dbReference type="Rhea" id="RHEA:12248"/>
        <dbReference type="ChEBI" id="CHEBI:15378"/>
        <dbReference type="ChEBI" id="CHEBI:57783"/>
        <dbReference type="ChEBI" id="CHEBI:58349"/>
        <dbReference type="ChEBI" id="CHEBI:68483"/>
        <dbReference type="ChEBI" id="CHEBI:70757"/>
        <dbReference type="EC" id="1.3.1.98"/>
    </reaction>
</comment>
<dbReference type="InterPro" id="IPR036318">
    <property type="entry name" value="FAD-bd_PCMH-like_sf"/>
</dbReference>
<dbReference type="Pfam" id="PF01565">
    <property type="entry name" value="FAD_binding_4"/>
    <property type="match status" value="1"/>
</dbReference>
<dbReference type="Proteomes" id="UP001280415">
    <property type="component" value="Unassembled WGS sequence"/>
</dbReference>
<dbReference type="NCBIfam" id="TIGR00179">
    <property type="entry name" value="murB"/>
    <property type="match status" value="1"/>
</dbReference>
<dbReference type="GO" id="GO:0005829">
    <property type="term" value="C:cytosol"/>
    <property type="evidence" value="ECO:0007669"/>
    <property type="project" value="TreeGrafter"/>
</dbReference>
<evidence type="ECO:0000259" key="17">
    <source>
        <dbReference type="PROSITE" id="PS51387"/>
    </source>
</evidence>
<feature type="active site" evidence="16">
    <location>
        <position position="292"/>
    </location>
</feature>
<dbReference type="Gene3D" id="3.90.78.10">
    <property type="entry name" value="UDP-N-acetylenolpyruvoylglucosamine reductase, C-terminal domain"/>
    <property type="match status" value="1"/>
</dbReference>
<dbReference type="SUPFAM" id="SSF56194">
    <property type="entry name" value="Uridine diphospho-N-Acetylenolpyruvylglucosamine reductase, MurB, C-terminal domain"/>
    <property type="match status" value="1"/>
</dbReference>
<name>A0AAP3X8Z5_PEDAC</name>
<sequence length="300" mass="32447">MMDQSITAAFPEIKVYKDEPLSKYTNTQTGGPADLLVFPKSVTETKQLMIWAKETATPLTVIGNASNLIVRDGGIRGLVLILTKMDNIQVNGNTVIAEAGAALIQATEVAYQSGLTGFEFAAGIPGSVGGAIFMNAGAYGGEISEIVESAEVLTPDGQIKRLNNHELDFGYRHSSVQDYHDVVISASFKLRPGDQTKIRARMDELNRLRASKQPLEYPSCGSVFKRPTGYFTGKLIHEAGLQGFTIGGAQVSKKHAGFIINIGNATATDYLDVIHHVQATVFKQFGVKLETEVRIIGEEK</sequence>
<keyword evidence="9 16" id="KW-0521">NADP</keyword>
<comment type="cofactor">
    <cofactor evidence="1 16">
        <name>FAD</name>
        <dbReference type="ChEBI" id="CHEBI:57692"/>
    </cofactor>
</comment>
<comment type="subcellular location">
    <subcellularLocation>
        <location evidence="3 16">Cytoplasm</location>
    </subcellularLocation>
</comment>
<evidence type="ECO:0000256" key="6">
    <source>
        <dbReference type="ARBA" id="ARBA00022618"/>
    </source>
</evidence>
<evidence type="ECO:0000256" key="11">
    <source>
        <dbReference type="ARBA" id="ARBA00022984"/>
    </source>
</evidence>
<dbReference type="NCBIfam" id="NF010480">
    <property type="entry name" value="PRK13905.1"/>
    <property type="match status" value="1"/>
</dbReference>
<dbReference type="HAMAP" id="MF_00037">
    <property type="entry name" value="MurB"/>
    <property type="match status" value="1"/>
</dbReference>
<dbReference type="PANTHER" id="PTHR21071">
    <property type="entry name" value="UDP-N-ACETYLENOLPYRUVOYLGLUCOSAMINE REDUCTASE"/>
    <property type="match status" value="1"/>
</dbReference>
<dbReference type="GO" id="GO:0008360">
    <property type="term" value="P:regulation of cell shape"/>
    <property type="evidence" value="ECO:0007669"/>
    <property type="project" value="UniProtKB-KW"/>
</dbReference>
<proteinExistence type="inferred from homology"/>
<evidence type="ECO:0000256" key="4">
    <source>
        <dbReference type="ARBA" id="ARBA00004752"/>
    </source>
</evidence>
<feature type="active site" description="Proton donor" evidence="16">
    <location>
        <position position="222"/>
    </location>
</feature>
<dbReference type="PANTHER" id="PTHR21071:SF4">
    <property type="entry name" value="UDP-N-ACETYLENOLPYRUVOYLGLUCOSAMINE REDUCTASE"/>
    <property type="match status" value="1"/>
</dbReference>
<evidence type="ECO:0000256" key="16">
    <source>
        <dbReference type="HAMAP-Rule" id="MF_00037"/>
    </source>
</evidence>
<evidence type="ECO:0000256" key="7">
    <source>
        <dbReference type="ARBA" id="ARBA00022630"/>
    </source>
</evidence>
<keyword evidence="6 16" id="KW-0132">Cell division</keyword>
<keyword evidence="12 16" id="KW-0560">Oxidoreductase</keyword>
<dbReference type="Proteomes" id="UP001280897">
    <property type="component" value="Unassembled WGS sequence"/>
</dbReference>
<gene>
    <name evidence="16 18" type="primary">murB</name>
    <name evidence="18" type="ORF">R0G89_04955</name>
    <name evidence="19" type="ORF">R0H03_08255</name>
</gene>
<comment type="caution">
    <text evidence="18">The sequence shown here is derived from an EMBL/GenBank/DDBJ whole genome shotgun (WGS) entry which is preliminary data.</text>
</comment>
<dbReference type="InterPro" id="IPR016167">
    <property type="entry name" value="FAD-bd_PCMH_sub1"/>
</dbReference>
<reference evidence="18" key="2">
    <citation type="submission" date="2023-10" db="EMBL/GenBank/DDBJ databases">
        <authorList>
            <person name="Khurajog B."/>
        </authorList>
    </citation>
    <scope>NUCLEOTIDE SEQUENCE</scope>
    <source>
        <strain evidence="19">BF14</strain>
        <strain evidence="18">BF9</strain>
    </source>
</reference>
<dbReference type="GO" id="GO:0009252">
    <property type="term" value="P:peptidoglycan biosynthetic process"/>
    <property type="evidence" value="ECO:0007669"/>
    <property type="project" value="UniProtKB-UniRule"/>
</dbReference>
<keyword evidence="10 16" id="KW-0133">Cell shape</keyword>
<feature type="active site" evidence="16">
    <location>
        <position position="172"/>
    </location>
</feature>
<organism evidence="18 20">
    <name type="scientific">Pediococcus acidilactici</name>
    <dbReference type="NCBI Taxonomy" id="1254"/>
    <lineage>
        <taxon>Bacteria</taxon>
        <taxon>Bacillati</taxon>
        <taxon>Bacillota</taxon>
        <taxon>Bacilli</taxon>
        <taxon>Lactobacillales</taxon>
        <taxon>Lactobacillaceae</taxon>
        <taxon>Pediococcus</taxon>
        <taxon>Pediococcus acidilactici group</taxon>
    </lineage>
</organism>
<dbReference type="InterPro" id="IPR036635">
    <property type="entry name" value="MurB_C_sf"/>
</dbReference>
<feature type="domain" description="FAD-binding PCMH-type" evidence="17">
    <location>
        <begin position="29"/>
        <end position="193"/>
    </location>
</feature>